<gene>
    <name evidence="1" type="ORF">GE061_016615</name>
</gene>
<reference evidence="1" key="1">
    <citation type="journal article" date="2021" name="Mol. Ecol. Resour.">
        <title>Apolygus lucorum genome provides insights into omnivorousness and mesophyll feeding.</title>
        <authorList>
            <person name="Liu Y."/>
            <person name="Liu H."/>
            <person name="Wang H."/>
            <person name="Huang T."/>
            <person name="Liu B."/>
            <person name="Yang B."/>
            <person name="Yin L."/>
            <person name="Li B."/>
            <person name="Zhang Y."/>
            <person name="Zhang S."/>
            <person name="Jiang F."/>
            <person name="Zhang X."/>
            <person name="Ren Y."/>
            <person name="Wang B."/>
            <person name="Wang S."/>
            <person name="Lu Y."/>
            <person name="Wu K."/>
            <person name="Fan W."/>
            <person name="Wang G."/>
        </authorList>
    </citation>
    <scope>NUCLEOTIDE SEQUENCE</scope>
    <source>
        <strain evidence="1">12Hb</strain>
    </source>
</reference>
<comment type="caution">
    <text evidence="1">The sequence shown here is derived from an EMBL/GenBank/DDBJ whole genome shotgun (WGS) entry which is preliminary data.</text>
</comment>
<organism evidence="1 2">
    <name type="scientific">Apolygus lucorum</name>
    <name type="common">Small green plant bug</name>
    <name type="synonym">Lygocoris lucorum</name>
    <dbReference type="NCBI Taxonomy" id="248454"/>
    <lineage>
        <taxon>Eukaryota</taxon>
        <taxon>Metazoa</taxon>
        <taxon>Ecdysozoa</taxon>
        <taxon>Arthropoda</taxon>
        <taxon>Hexapoda</taxon>
        <taxon>Insecta</taxon>
        <taxon>Pterygota</taxon>
        <taxon>Neoptera</taxon>
        <taxon>Paraneoptera</taxon>
        <taxon>Hemiptera</taxon>
        <taxon>Heteroptera</taxon>
        <taxon>Panheteroptera</taxon>
        <taxon>Cimicomorpha</taxon>
        <taxon>Miridae</taxon>
        <taxon>Mirini</taxon>
        <taxon>Apolygus</taxon>
    </lineage>
</organism>
<dbReference type="EMBL" id="WIXP02000007">
    <property type="protein sequence ID" value="KAF6208164.1"/>
    <property type="molecule type" value="Genomic_DNA"/>
</dbReference>
<dbReference type="AlphaFoldDB" id="A0A8S9XHZ4"/>
<keyword evidence="2" id="KW-1185">Reference proteome</keyword>
<name>A0A8S9XHZ4_APOLU</name>
<accession>A0A8S9XHZ4</accession>
<evidence type="ECO:0000313" key="1">
    <source>
        <dbReference type="EMBL" id="KAF6208164.1"/>
    </source>
</evidence>
<proteinExistence type="predicted"/>
<protein>
    <submittedName>
        <fullName evidence="1">Uncharacterized protein</fullName>
    </submittedName>
</protein>
<sequence length="238" mass="27794">MLEPIDDDHCGGVKPLLMAKQHTILWNEEKYLSIAPGMNRPVVALPYDEHAEELSFPGIYLGQPRRFTRCTNDTFENDDNGEEDEAKRQQIYNTVYSMATSEIRGTDRRGVKPEHILYKAMKVMRLRLSDGMRQVFKSNADTNNLTVENIRDRKLMDSMVEQNFSFLKSIPNSVHYWSARKKLQLVIRHIIWLRQYRTYCMSWYNTTITSLPAQVCVAEVSDSSGVMMKHCFHSWRGY</sequence>
<evidence type="ECO:0000313" key="2">
    <source>
        <dbReference type="Proteomes" id="UP000466442"/>
    </source>
</evidence>
<dbReference type="Proteomes" id="UP000466442">
    <property type="component" value="Unassembled WGS sequence"/>
</dbReference>
<dbReference type="OrthoDB" id="6625912at2759"/>